<organism evidence="1 2">
    <name type="scientific">Thalictrum thalictroides</name>
    <name type="common">Rue-anemone</name>
    <name type="synonym">Anemone thalictroides</name>
    <dbReference type="NCBI Taxonomy" id="46969"/>
    <lineage>
        <taxon>Eukaryota</taxon>
        <taxon>Viridiplantae</taxon>
        <taxon>Streptophyta</taxon>
        <taxon>Embryophyta</taxon>
        <taxon>Tracheophyta</taxon>
        <taxon>Spermatophyta</taxon>
        <taxon>Magnoliopsida</taxon>
        <taxon>Ranunculales</taxon>
        <taxon>Ranunculaceae</taxon>
        <taxon>Thalictroideae</taxon>
        <taxon>Thalictrum</taxon>
    </lineage>
</organism>
<name>A0A7J6WRB5_THATH</name>
<reference evidence="1 2" key="1">
    <citation type="submission" date="2020-06" db="EMBL/GenBank/DDBJ databases">
        <title>Transcriptomic and genomic resources for Thalictrum thalictroides and T. hernandezii: Facilitating candidate gene discovery in an emerging model plant lineage.</title>
        <authorList>
            <person name="Arias T."/>
            <person name="Riano-Pachon D.M."/>
            <person name="Di Stilio V.S."/>
        </authorList>
    </citation>
    <scope>NUCLEOTIDE SEQUENCE [LARGE SCALE GENOMIC DNA]</scope>
    <source>
        <strain evidence="2">cv. WT478/WT964</strain>
        <tissue evidence="1">Leaves</tissue>
    </source>
</reference>
<keyword evidence="1" id="KW-0812">Transmembrane</keyword>
<keyword evidence="1" id="KW-0472">Membrane</keyword>
<proteinExistence type="predicted"/>
<dbReference type="AlphaFoldDB" id="A0A7J6WRB5"/>
<evidence type="ECO:0000313" key="1">
    <source>
        <dbReference type="EMBL" id="KAF5199487.1"/>
    </source>
</evidence>
<keyword evidence="1" id="KW-0418">Kinase</keyword>
<dbReference type="InterPro" id="IPR032675">
    <property type="entry name" value="LRR_dom_sf"/>
</dbReference>
<dbReference type="Gene3D" id="3.80.10.10">
    <property type="entry name" value="Ribonuclease Inhibitor"/>
    <property type="match status" value="1"/>
</dbReference>
<dbReference type="EMBL" id="JABWDY010011893">
    <property type="protein sequence ID" value="KAF5199487.1"/>
    <property type="molecule type" value="Genomic_DNA"/>
</dbReference>
<gene>
    <name evidence="1" type="ORF">FRX31_010926</name>
</gene>
<accession>A0A7J6WRB5</accession>
<keyword evidence="2" id="KW-1185">Reference proteome</keyword>
<sequence>MARSEVARTLSQCKGFSLGLAPSSSSTSLCGSEELQSGMTSGTSAPVGRVGVGIIGATLPDNEVEALKEIGDTLGKKDWNFSVDPCSGDYGWAEASNMVTCNCSYVNNTICHVVSIDLIYQNLDGILPPELVKLPYLQAM</sequence>
<dbReference type="Proteomes" id="UP000554482">
    <property type="component" value="Unassembled WGS sequence"/>
</dbReference>
<protein>
    <submittedName>
        <fullName evidence="1">Leucine-rich repeat transmembrane protein kinase</fullName>
    </submittedName>
</protein>
<comment type="caution">
    <text evidence="1">The sequence shown here is derived from an EMBL/GenBank/DDBJ whole genome shotgun (WGS) entry which is preliminary data.</text>
</comment>
<evidence type="ECO:0000313" key="2">
    <source>
        <dbReference type="Proteomes" id="UP000554482"/>
    </source>
</evidence>
<dbReference type="OrthoDB" id="1897577at2759"/>
<keyword evidence="1" id="KW-0808">Transferase</keyword>
<dbReference type="GO" id="GO:0016301">
    <property type="term" value="F:kinase activity"/>
    <property type="evidence" value="ECO:0007669"/>
    <property type="project" value="UniProtKB-KW"/>
</dbReference>